<feature type="compositionally biased region" description="Basic and acidic residues" evidence="1">
    <location>
        <begin position="127"/>
        <end position="138"/>
    </location>
</feature>
<reference evidence="3" key="1">
    <citation type="journal article" date="2011" name="Nature">
        <title>Genome sequence and analysis of the tuber crop potato.</title>
        <authorList>
            <consortium name="The Potato Genome Sequencing Consortium"/>
        </authorList>
    </citation>
    <scope>NUCLEOTIDE SEQUENCE [LARGE SCALE GENOMIC DNA]</scope>
    <source>
        <strain evidence="3">cv. DM1-3 516 R44</strain>
    </source>
</reference>
<dbReference type="AlphaFoldDB" id="M1DHL4"/>
<evidence type="ECO:0000256" key="1">
    <source>
        <dbReference type="SAM" id="MobiDB-lite"/>
    </source>
</evidence>
<proteinExistence type="predicted"/>
<dbReference type="Gramene" id="PGSC0003DMT400089177">
    <property type="protein sequence ID" value="PGSC0003DMT400089177"/>
    <property type="gene ID" value="PGSC0003DMG400038748"/>
</dbReference>
<evidence type="ECO:0000313" key="2">
    <source>
        <dbReference type="EnsemblPlants" id="PGSC0003DMT400089177"/>
    </source>
</evidence>
<reference evidence="2" key="2">
    <citation type="submission" date="2015-06" db="UniProtKB">
        <authorList>
            <consortium name="EnsemblPlants"/>
        </authorList>
    </citation>
    <scope>IDENTIFICATION</scope>
    <source>
        <strain evidence="2">DM1-3 516 R44</strain>
    </source>
</reference>
<accession>M1DHL4</accession>
<feature type="region of interest" description="Disordered" evidence="1">
    <location>
        <begin position="90"/>
        <end position="145"/>
    </location>
</feature>
<protein>
    <submittedName>
        <fullName evidence="2">Uncharacterized protein</fullName>
    </submittedName>
</protein>
<dbReference type="EnsemblPlants" id="PGSC0003DMT400089177">
    <property type="protein sequence ID" value="PGSC0003DMT400089177"/>
    <property type="gene ID" value="PGSC0003DMG400038748"/>
</dbReference>
<evidence type="ECO:0000313" key="3">
    <source>
        <dbReference type="Proteomes" id="UP000011115"/>
    </source>
</evidence>
<dbReference type="PaxDb" id="4113-PGSC0003DMT400089177"/>
<dbReference type="InParanoid" id="M1DHL4"/>
<keyword evidence="3" id="KW-1185">Reference proteome</keyword>
<dbReference type="Proteomes" id="UP000011115">
    <property type="component" value="Unassembled WGS sequence"/>
</dbReference>
<sequence>MVNAHELEAQKQQFELEAQTAARGAQQNIVNNPPRVVDEHPGVEEIVPPHRQPLAPRSRVHHPAHIMFEEDDLDLDGVGATGAIVLHVLPPDQPSRTFRARTSRAILQNTPSKSEEEGSSSSSGKESGSKLHQFERMNDGSGEFSNHLTREFYASHAATSMNFAAKTETTKLG</sequence>
<organism evidence="2 3">
    <name type="scientific">Solanum tuberosum</name>
    <name type="common">Potato</name>
    <dbReference type="NCBI Taxonomy" id="4113"/>
    <lineage>
        <taxon>Eukaryota</taxon>
        <taxon>Viridiplantae</taxon>
        <taxon>Streptophyta</taxon>
        <taxon>Embryophyta</taxon>
        <taxon>Tracheophyta</taxon>
        <taxon>Spermatophyta</taxon>
        <taxon>Magnoliopsida</taxon>
        <taxon>eudicotyledons</taxon>
        <taxon>Gunneridae</taxon>
        <taxon>Pentapetalae</taxon>
        <taxon>asterids</taxon>
        <taxon>lamiids</taxon>
        <taxon>Solanales</taxon>
        <taxon>Solanaceae</taxon>
        <taxon>Solanoideae</taxon>
        <taxon>Solaneae</taxon>
        <taxon>Solanum</taxon>
    </lineage>
</organism>
<dbReference type="HOGENOM" id="CLU_1550226_0_0_1"/>
<name>M1DHL4_SOLTU</name>